<dbReference type="SUPFAM" id="SSF50814">
    <property type="entry name" value="Lipocalins"/>
    <property type="match status" value="2"/>
</dbReference>
<keyword evidence="5" id="KW-1185">Reference proteome</keyword>
<feature type="coiled-coil region" evidence="1">
    <location>
        <begin position="203"/>
        <end position="241"/>
    </location>
</feature>
<gene>
    <name evidence="4" type="ORF">KP509_39G013700</name>
</gene>
<dbReference type="Gene3D" id="2.40.128.20">
    <property type="match status" value="2"/>
</dbReference>
<feature type="domain" description="Lipocalin/cytosolic fatty-acid binding" evidence="3">
    <location>
        <begin position="280"/>
        <end position="366"/>
    </location>
</feature>
<sequence length="390" mass="41297">MALRLGCVMVMKLMIVFVALEGRGSNATYVKQPSQSSFCKRAEATRQCPNPPTVDSDFKIEKYLGKWYEIGSTAAFKLLFEPGLVCDRALYSSADGKLSLRNSGLRVISRLAAAEVTAINVAARGSCTAAREVCYQLPALMELSQSLSDSSLRYRLASSVQAAGLALDRLAADVTLVQQANGDISQANYSPGGRTLQSSVDVINRFTKDAEEQRNTIANFAAELNNIRSEATKESEQAQKTLGSAAVKIGASSAGIGVALKALEVGAKSLLSNGQPVGDGSVSSVMGTIAQPSATSPAKLQVTINVAKSPYWIIALEKAKDGSYSAALVYSCQQGGKSLFVLSREPTLEMTTLDAFLSTAESLGIYNDCEDPFILTLQRGGSCGEPPNSM</sequence>
<feature type="signal peptide" evidence="2">
    <location>
        <begin position="1"/>
        <end position="27"/>
    </location>
</feature>
<evidence type="ECO:0000259" key="3">
    <source>
        <dbReference type="Pfam" id="PF08212"/>
    </source>
</evidence>
<dbReference type="InterPro" id="IPR012674">
    <property type="entry name" value="Calycin"/>
</dbReference>
<reference evidence="4" key="1">
    <citation type="submission" date="2021-08" db="EMBL/GenBank/DDBJ databases">
        <title>WGS assembly of Ceratopteris richardii.</title>
        <authorList>
            <person name="Marchant D.B."/>
            <person name="Chen G."/>
            <person name="Jenkins J."/>
            <person name="Shu S."/>
            <person name="Leebens-Mack J."/>
            <person name="Grimwood J."/>
            <person name="Schmutz J."/>
            <person name="Soltis P."/>
            <person name="Soltis D."/>
            <person name="Chen Z.-H."/>
        </authorList>
    </citation>
    <scope>NUCLEOTIDE SEQUENCE</scope>
    <source>
        <strain evidence="4">Whitten #5841</strain>
        <tissue evidence="4">Leaf</tissue>
    </source>
</reference>
<dbReference type="PROSITE" id="PS00213">
    <property type="entry name" value="LIPOCALIN"/>
    <property type="match status" value="1"/>
</dbReference>
<evidence type="ECO:0000256" key="1">
    <source>
        <dbReference type="SAM" id="Coils"/>
    </source>
</evidence>
<proteinExistence type="predicted"/>
<dbReference type="InterPro" id="IPR000566">
    <property type="entry name" value="Lipocln_cytosolic_FA-bd_dom"/>
</dbReference>
<dbReference type="EMBL" id="CM035444">
    <property type="protein sequence ID" value="KAH7276599.1"/>
    <property type="molecule type" value="Genomic_DNA"/>
</dbReference>
<dbReference type="OMA" id="TEETMWI"/>
<dbReference type="GO" id="GO:0000302">
    <property type="term" value="P:response to reactive oxygen species"/>
    <property type="evidence" value="ECO:0007669"/>
    <property type="project" value="TreeGrafter"/>
</dbReference>
<evidence type="ECO:0000313" key="5">
    <source>
        <dbReference type="Proteomes" id="UP000825935"/>
    </source>
</evidence>
<evidence type="ECO:0000313" key="4">
    <source>
        <dbReference type="EMBL" id="KAH7276599.1"/>
    </source>
</evidence>
<accession>A0A8T2PYW4</accession>
<name>A0A8T2PYW4_CERRI</name>
<dbReference type="GO" id="GO:0005737">
    <property type="term" value="C:cytoplasm"/>
    <property type="evidence" value="ECO:0007669"/>
    <property type="project" value="TreeGrafter"/>
</dbReference>
<dbReference type="Pfam" id="PF08212">
    <property type="entry name" value="Lipocalin_2"/>
    <property type="match status" value="1"/>
</dbReference>
<feature type="chain" id="PRO_5035716935" description="Lipocalin/cytosolic fatty-acid binding domain-containing protein" evidence="2">
    <location>
        <begin position="28"/>
        <end position="390"/>
    </location>
</feature>
<dbReference type="InterPro" id="IPR022272">
    <property type="entry name" value="Lipocalin_CS"/>
</dbReference>
<keyword evidence="1" id="KW-0175">Coiled coil</keyword>
<protein>
    <recommendedName>
        <fullName evidence="3">Lipocalin/cytosolic fatty-acid binding domain-containing protein</fullName>
    </recommendedName>
</protein>
<dbReference type="OrthoDB" id="565904at2759"/>
<dbReference type="PANTHER" id="PTHR10612">
    <property type="entry name" value="APOLIPOPROTEIN D"/>
    <property type="match status" value="1"/>
</dbReference>
<dbReference type="AlphaFoldDB" id="A0A8T2PYW4"/>
<evidence type="ECO:0000256" key="2">
    <source>
        <dbReference type="SAM" id="SignalP"/>
    </source>
</evidence>
<dbReference type="Proteomes" id="UP000825935">
    <property type="component" value="Chromosome 39"/>
</dbReference>
<dbReference type="GO" id="GO:0006629">
    <property type="term" value="P:lipid metabolic process"/>
    <property type="evidence" value="ECO:0007669"/>
    <property type="project" value="TreeGrafter"/>
</dbReference>
<organism evidence="4 5">
    <name type="scientific">Ceratopteris richardii</name>
    <name type="common">Triangle waterfern</name>
    <dbReference type="NCBI Taxonomy" id="49495"/>
    <lineage>
        <taxon>Eukaryota</taxon>
        <taxon>Viridiplantae</taxon>
        <taxon>Streptophyta</taxon>
        <taxon>Embryophyta</taxon>
        <taxon>Tracheophyta</taxon>
        <taxon>Polypodiopsida</taxon>
        <taxon>Polypodiidae</taxon>
        <taxon>Polypodiales</taxon>
        <taxon>Pteridineae</taxon>
        <taxon>Pteridaceae</taxon>
        <taxon>Parkerioideae</taxon>
        <taxon>Ceratopteris</taxon>
    </lineage>
</organism>
<dbReference type="PANTHER" id="PTHR10612:SF56">
    <property type="entry name" value="LIPOCALIN_CYTOSOLIC FATTY-ACID BINDING DOMAIN-CONTAINING PROTEIN"/>
    <property type="match status" value="1"/>
</dbReference>
<keyword evidence="2" id="KW-0732">Signal</keyword>
<comment type="caution">
    <text evidence="4">The sequence shown here is derived from an EMBL/GenBank/DDBJ whole genome shotgun (WGS) entry which is preliminary data.</text>
</comment>